<evidence type="ECO:0000256" key="4">
    <source>
        <dbReference type="ARBA" id="ARBA00048819"/>
    </source>
</evidence>
<dbReference type="GO" id="GO:0016874">
    <property type="term" value="F:ligase activity"/>
    <property type="evidence" value="ECO:0007669"/>
    <property type="project" value="UniProtKB-KW"/>
</dbReference>
<keyword evidence="3 5" id="KW-0067">ATP-binding</keyword>
<dbReference type="InterPro" id="IPR006336">
    <property type="entry name" value="GCS2"/>
</dbReference>
<comment type="caution">
    <text evidence="6">The sequence shown here is derived from an EMBL/GenBank/DDBJ whole genome shotgun (WGS) entry which is preliminary data.</text>
</comment>
<dbReference type="EMBL" id="BAABAJ010000011">
    <property type="protein sequence ID" value="GAA3925562.1"/>
    <property type="molecule type" value="Genomic_DNA"/>
</dbReference>
<evidence type="ECO:0000313" key="6">
    <source>
        <dbReference type="EMBL" id="GAA3925562.1"/>
    </source>
</evidence>
<accession>A0ABP7MP46</accession>
<comment type="catalytic activity">
    <reaction evidence="4 5">
        <text>L-cysteine + L-glutamate + ATP = gamma-L-glutamyl-L-cysteine + ADP + phosphate + H(+)</text>
        <dbReference type="Rhea" id="RHEA:13285"/>
        <dbReference type="ChEBI" id="CHEBI:15378"/>
        <dbReference type="ChEBI" id="CHEBI:29985"/>
        <dbReference type="ChEBI" id="CHEBI:30616"/>
        <dbReference type="ChEBI" id="CHEBI:35235"/>
        <dbReference type="ChEBI" id="CHEBI:43474"/>
        <dbReference type="ChEBI" id="CHEBI:58173"/>
        <dbReference type="ChEBI" id="CHEBI:456216"/>
        <dbReference type="EC" id="6.3.2.2"/>
    </reaction>
</comment>
<dbReference type="EC" id="6.3.2.2" evidence="5"/>
<evidence type="ECO:0000256" key="5">
    <source>
        <dbReference type="HAMAP-Rule" id="MF_01609"/>
    </source>
</evidence>
<dbReference type="InterPro" id="IPR050141">
    <property type="entry name" value="GCL_type2/YbdK_subfam"/>
</dbReference>
<sequence length="366" mass="39780">MSLITVGVEEEYVLLDATTWLPVPAAESVRAAAGLEPTVRESEIQDELLQVQLEVATPVCSTLDEVGGHLLRLRQALAAAAEAQGCRLAATGTPPLREHKPPSVTDGARYRAISEQAPQLVAEQLINGMHIHTAVPDPEVGIAVLNRIRPWLPVLVAMSANSPFWDGEDTGFASWRTIVFGRWHVSGPPPHFDSLADYEQRVERLSGTGTIMDRGQLYWQARLSDRYPTIEVRCPDVQLRAEEAVMLAGVVRGLVATAIADARADAPLTVPPPELLQAANWQAARHGLSGHLIDPEGRRRSAGDVLAELLDHITPALDASGDVRQVTSLIHRLLREGTPADRQREALARGHFGEVARMITSETAGW</sequence>
<evidence type="ECO:0000256" key="3">
    <source>
        <dbReference type="ARBA" id="ARBA00022840"/>
    </source>
</evidence>
<proteinExistence type="inferred from homology"/>
<dbReference type="NCBIfam" id="NF010041">
    <property type="entry name" value="PRK13517.1-1"/>
    <property type="match status" value="1"/>
</dbReference>
<gene>
    <name evidence="6" type="ORF">GCM10022244_38750</name>
</gene>
<evidence type="ECO:0000256" key="2">
    <source>
        <dbReference type="ARBA" id="ARBA00022741"/>
    </source>
</evidence>
<keyword evidence="2 5" id="KW-0547">Nucleotide-binding</keyword>
<dbReference type="HAMAP" id="MF_01609">
    <property type="entry name" value="Glu_cys_ligase_2"/>
    <property type="match status" value="1"/>
</dbReference>
<dbReference type="InterPro" id="IPR014746">
    <property type="entry name" value="Gln_synth/guanido_kin_cat_dom"/>
</dbReference>
<reference evidence="7" key="1">
    <citation type="journal article" date="2019" name="Int. J. Syst. Evol. Microbiol.">
        <title>The Global Catalogue of Microorganisms (GCM) 10K type strain sequencing project: providing services to taxonomists for standard genome sequencing and annotation.</title>
        <authorList>
            <consortium name="The Broad Institute Genomics Platform"/>
            <consortium name="The Broad Institute Genome Sequencing Center for Infectious Disease"/>
            <person name="Wu L."/>
            <person name="Ma J."/>
        </authorList>
    </citation>
    <scope>NUCLEOTIDE SEQUENCE [LARGE SCALE GENOMIC DNA]</scope>
    <source>
        <strain evidence="7">JCM 16956</strain>
    </source>
</reference>
<dbReference type="RefSeq" id="WP_345284440.1">
    <property type="nucleotide sequence ID" value="NZ_BAABAJ010000011.1"/>
</dbReference>
<protein>
    <recommendedName>
        <fullName evidence="5">Putative glutamate--cysteine ligase 2</fullName>
        <ecNumber evidence="5">6.3.2.2</ecNumber>
    </recommendedName>
    <alternativeName>
        <fullName evidence="5">Gamma-glutamylcysteine synthetase 2</fullName>
        <shortName evidence="5">GCS 2</shortName>
        <shortName evidence="5">Gamma-GCS 2</shortName>
    </alternativeName>
</protein>
<dbReference type="PANTHER" id="PTHR36510:SF1">
    <property type="entry name" value="GLUTAMATE--CYSTEINE LIGASE 2-RELATED"/>
    <property type="match status" value="1"/>
</dbReference>
<comment type="function">
    <text evidence="5">ATP-dependent carboxylate-amine ligase which exhibits weak glutamate--cysteine ligase activity.</text>
</comment>
<dbReference type="Pfam" id="PF04107">
    <property type="entry name" value="GCS2"/>
    <property type="match status" value="1"/>
</dbReference>
<dbReference type="Gene3D" id="3.30.590.20">
    <property type="match status" value="1"/>
</dbReference>
<dbReference type="Proteomes" id="UP001501000">
    <property type="component" value="Unassembled WGS sequence"/>
</dbReference>
<comment type="similarity">
    <text evidence="5">Belongs to the glutamate--cysteine ligase type 2 family. YbdK subfamily.</text>
</comment>
<keyword evidence="7" id="KW-1185">Reference proteome</keyword>
<dbReference type="SUPFAM" id="SSF55931">
    <property type="entry name" value="Glutamine synthetase/guanido kinase"/>
    <property type="match status" value="1"/>
</dbReference>
<name>A0ABP7MP46_9ACTN</name>
<evidence type="ECO:0000256" key="1">
    <source>
        <dbReference type="ARBA" id="ARBA00022598"/>
    </source>
</evidence>
<dbReference type="InterPro" id="IPR011793">
    <property type="entry name" value="YbdK"/>
</dbReference>
<dbReference type="PANTHER" id="PTHR36510">
    <property type="entry name" value="GLUTAMATE--CYSTEINE LIGASE 2-RELATED"/>
    <property type="match status" value="1"/>
</dbReference>
<evidence type="ECO:0000313" key="7">
    <source>
        <dbReference type="Proteomes" id="UP001501000"/>
    </source>
</evidence>
<keyword evidence="1 5" id="KW-0436">Ligase</keyword>
<dbReference type="NCBIfam" id="TIGR02050">
    <property type="entry name" value="gshA_cyan_rel"/>
    <property type="match status" value="1"/>
</dbReference>
<organism evidence="6 7">
    <name type="scientific">Streptomyces gulbargensis</name>
    <dbReference type="NCBI Taxonomy" id="364901"/>
    <lineage>
        <taxon>Bacteria</taxon>
        <taxon>Bacillati</taxon>
        <taxon>Actinomycetota</taxon>
        <taxon>Actinomycetes</taxon>
        <taxon>Kitasatosporales</taxon>
        <taxon>Streptomycetaceae</taxon>
        <taxon>Streptomyces</taxon>
    </lineage>
</organism>